<dbReference type="PANTHER" id="PTHR48020:SF12">
    <property type="entry name" value="PROTON MYO-INOSITOL COTRANSPORTER"/>
    <property type="match status" value="1"/>
</dbReference>
<feature type="transmembrane region" description="Helical" evidence="10">
    <location>
        <begin position="240"/>
        <end position="266"/>
    </location>
</feature>
<feature type="transmembrane region" description="Helical" evidence="10">
    <location>
        <begin position="162"/>
        <end position="183"/>
    </location>
</feature>
<evidence type="ECO:0000256" key="5">
    <source>
        <dbReference type="ARBA" id="ARBA00022597"/>
    </source>
</evidence>
<name>A0A0W0W3X7_9GAMM</name>
<dbReference type="RefSeq" id="WP_058501480.1">
    <property type="nucleotide sequence ID" value="NZ_CAAAJA010000001.1"/>
</dbReference>
<keyword evidence="7 10" id="KW-1133">Transmembrane helix</keyword>
<proteinExistence type="inferred from homology"/>
<feature type="transmembrane region" description="Helical" evidence="10">
    <location>
        <begin position="135"/>
        <end position="156"/>
    </location>
</feature>
<evidence type="ECO:0000313" key="13">
    <source>
        <dbReference type="Proteomes" id="UP000054761"/>
    </source>
</evidence>
<comment type="caution">
    <text evidence="12">The sequence shown here is derived from an EMBL/GenBank/DDBJ whole genome shotgun (WGS) entry which is preliminary data.</text>
</comment>
<keyword evidence="3 9" id="KW-0813">Transport</keyword>
<dbReference type="InterPro" id="IPR005828">
    <property type="entry name" value="MFS_sugar_transport-like"/>
</dbReference>
<keyword evidence="8 10" id="KW-0472">Membrane</keyword>
<feature type="transmembrane region" description="Helical" evidence="10">
    <location>
        <begin position="338"/>
        <end position="363"/>
    </location>
</feature>
<dbReference type="InterPro" id="IPR005829">
    <property type="entry name" value="Sugar_transporter_CS"/>
</dbReference>
<dbReference type="PANTHER" id="PTHR48020">
    <property type="entry name" value="PROTON MYO-INOSITOL COTRANSPORTER"/>
    <property type="match status" value="1"/>
</dbReference>
<dbReference type="PATRIC" id="fig|454.4.peg.1211"/>
<evidence type="ECO:0000256" key="7">
    <source>
        <dbReference type="ARBA" id="ARBA00022989"/>
    </source>
</evidence>
<dbReference type="PRINTS" id="PR00171">
    <property type="entry name" value="SUGRTRNSPORT"/>
</dbReference>
<feature type="transmembrane region" description="Helical" evidence="10">
    <location>
        <begin position="408"/>
        <end position="426"/>
    </location>
</feature>
<keyword evidence="6 10" id="KW-0812">Transmembrane</keyword>
<dbReference type="NCBIfam" id="TIGR00879">
    <property type="entry name" value="SP"/>
    <property type="match status" value="1"/>
</dbReference>
<feature type="transmembrane region" description="Helical" evidence="10">
    <location>
        <begin position="278"/>
        <end position="302"/>
    </location>
</feature>
<dbReference type="InterPro" id="IPR020846">
    <property type="entry name" value="MFS_dom"/>
</dbReference>
<comment type="similarity">
    <text evidence="2 9">Belongs to the major facilitator superfamily. Sugar transporter (TC 2.A.1.1) family.</text>
</comment>
<organism evidence="12 13">
    <name type="scientific">Legionella israelensis</name>
    <dbReference type="NCBI Taxonomy" id="454"/>
    <lineage>
        <taxon>Bacteria</taxon>
        <taxon>Pseudomonadati</taxon>
        <taxon>Pseudomonadota</taxon>
        <taxon>Gammaproteobacteria</taxon>
        <taxon>Legionellales</taxon>
        <taxon>Legionellaceae</taxon>
        <taxon>Legionella</taxon>
    </lineage>
</organism>
<evidence type="ECO:0000256" key="10">
    <source>
        <dbReference type="SAM" id="Phobius"/>
    </source>
</evidence>
<dbReference type="Proteomes" id="UP000054761">
    <property type="component" value="Unassembled WGS sequence"/>
</dbReference>
<dbReference type="SUPFAM" id="SSF103473">
    <property type="entry name" value="MFS general substrate transporter"/>
    <property type="match status" value="1"/>
</dbReference>
<reference evidence="12 13" key="1">
    <citation type="submission" date="2015-11" db="EMBL/GenBank/DDBJ databases">
        <title>Genomic analysis of 38 Legionella species identifies large and diverse effector repertoires.</title>
        <authorList>
            <person name="Burstein D."/>
            <person name="Amaro F."/>
            <person name="Zusman T."/>
            <person name="Lifshitz Z."/>
            <person name="Cohen O."/>
            <person name="Gilbert J.A."/>
            <person name="Pupko T."/>
            <person name="Shuman H.A."/>
            <person name="Segal G."/>
        </authorList>
    </citation>
    <scope>NUCLEOTIDE SEQUENCE [LARGE SCALE GENOMIC DNA]</scope>
    <source>
        <strain evidence="12 13">Bercovier 4</strain>
    </source>
</reference>
<accession>A0A0W0W3X7</accession>
<evidence type="ECO:0000256" key="4">
    <source>
        <dbReference type="ARBA" id="ARBA00022475"/>
    </source>
</evidence>
<protein>
    <submittedName>
        <fullName evidence="12">D-xylose proton symporter</fullName>
    </submittedName>
</protein>
<feature type="transmembrane region" description="Helical" evidence="10">
    <location>
        <begin position="75"/>
        <end position="94"/>
    </location>
</feature>
<dbReference type="PROSITE" id="PS00217">
    <property type="entry name" value="SUGAR_TRANSPORT_2"/>
    <property type="match status" value="1"/>
</dbReference>
<dbReference type="OrthoDB" id="5368493at2"/>
<comment type="subcellular location">
    <subcellularLocation>
        <location evidence="1">Cell membrane</location>
        <topology evidence="1">Multi-pass membrane protein</topology>
    </subcellularLocation>
</comment>
<dbReference type="FunFam" id="1.20.1250.20:FF:000218">
    <property type="entry name" value="facilitated trehalose transporter Tret1"/>
    <property type="match status" value="1"/>
</dbReference>
<feature type="transmembrane region" description="Helical" evidence="10">
    <location>
        <begin position="311"/>
        <end position="332"/>
    </location>
</feature>
<keyword evidence="4" id="KW-1003">Cell membrane</keyword>
<evidence type="ECO:0000259" key="11">
    <source>
        <dbReference type="PROSITE" id="PS50850"/>
    </source>
</evidence>
<feature type="transmembrane region" description="Helical" evidence="10">
    <location>
        <begin position="40"/>
        <end position="63"/>
    </location>
</feature>
<dbReference type="AlphaFoldDB" id="A0A0W0W3X7"/>
<dbReference type="InterPro" id="IPR050814">
    <property type="entry name" value="Myo-inositol_Transporter"/>
</dbReference>
<dbReference type="InterPro" id="IPR036259">
    <property type="entry name" value="MFS_trans_sf"/>
</dbReference>
<evidence type="ECO:0000256" key="8">
    <source>
        <dbReference type="ARBA" id="ARBA00023136"/>
    </source>
</evidence>
<gene>
    <name evidence="12" type="primary">ywtG</name>
    <name evidence="12" type="ORF">Lisr_1125</name>
</gene>
<dbReference type="EMBL" id="LNYH01000052">
    <property type="protein sequence ID" value="KTD26914.1"/>
    <property type="molecule type" value="Genomic_DNA"/>
</dbReference>
<keyword evidence="5" id="KW-0762">Sugar transport</keyword>
<feature type="transmembrane region" description="Helical" evidence="10">
    <location>
        <begin position="100"/>
        <end position="123"/>
    </location>
</feature>
<evidence type="ECO:0000256" key="1">
    <source>
        <dbReference type="ARBA" id="ARBA00004651"/>
    </source>
</evidence>
<dbReference type="Gene3D" id="1.20.1250.20">
    <property type="entry name" value="MFS general substrate transporter like domains"/>
    <property type="match status" value="1"/>
</dbReference>
<dbReference type="PROSITE" id="PS00216">
    <property type="entry name" value="SUGAR_TRANSPORT_1"/>
    <property type="match status" value="1"/>
</dbReference>
<dbReference type="GO" id="GO:0005886">
    <property type="term" value="C:plasma membrane"/>
    <property type="evidence" value="ECO:0007669"/>
    <property type="project" value="UniProtKB-SubCell"/>
</dbReference>
<dbReference type="GO" id="GO:0022857">
    <property type="term" value="F:transmembrane transporter activity"/>
    <property type="evidence" value="ECO:0007669"/>
    <property type="project" value="InterPro"/>
</dbReference>
<dbReference type="STRING" id="454.Lisr_1125"/>
<feature type="transmembrane region" description="Helical" evidence="10">
    <location>
        <begin position="375"/>
        <end position="396"/>
    </location>
</feature>
<dbReference type="Pfam" id="PF00083">
    <property type="entry name" value="Sugar_tr"/>
    <property type="match status" value="1"/>
</dbReference>
<dbReference type="PROSITE" id="PS50850">
    <property type="entry name" value="MFS"/>
    <property type="match status" value="1"/>
</dbReference>
<sequence>MIWLVAIIGSVTGFLFGYDEGIIAGSLELVKNHFALTPGYIGAMASALPFGALLGSILIGGFLASKWVNGIGRRLILSFAGVLFFCGAMGAGFANSTFMLILSRTILGLAIGTASVITPLYLAEAAPASLRGAIVAIYQLAITVGIVSAYSVNYLLLEHQAWRAMFASSAIPATILGIGILFLPESPRWLCSVGKRHAAIDSLKKLRKNQKIEEEVVDIEKTLANEPKDSSWRDLYKKRLLPVLMLGIMLSSLQQLSGINVIIYYAPEIFKSLGVSDTIGQILATLGIGVVNLLVTIVALIYVDKLGRRKLLLFGFAGTFISLGLLCIFTVYQIKWLAFLSVFCLTLYIFSFAISLGPVPFIAMAEIFPLHVRGAGMGASMAANWIFNTIVVFSFPLFEKQFGIEYTFAMYALICFAGLVYAYYFMPETKNLSLENIENYLMAGKPLRQLGRTDINEATPPMDISLNTFDQYKNGLKT</sequence>
<evidence type="ECO:0000256" key="9">
    <source>
        <dbReference type="RuleBase" id="RU003346"/>
    </source>
</evidence>
<evidence type="ECO:0000256" key="2">
    <source>
        <dbReference type="ARBA" id="ARBA00010992"/>
    </source>
</evidence>
<feature type="domain" description="Major facilitator superfamily (MFS) profile" evidence="11">
    <location>
        <begin position="5"/>
        <end position="430"/>
    </location>
</feature>
<evidence type="ECO:0000313" key="12">
    <source>
        <dbReference type="EMBL" id="KTD26914.1"/>
    </source>
</evidence>
<keyword evidence="13" id="KW-1185">Reference proteome</keyword>
<evidence type="ECO:0000256" key="3">
    <source>
        <dbReference type="ARBA" id="ARBA00022448"/>
    </source>
</evidence>
<evidence type="ECO:0000256" key="6">
    <source>
        <dbReference type="ARBA" id="ARBA00022692"/>
    </source>
</evidence>
<dbReference type="InterPro" id="IPR003663">
    <property type="entry name" value="Sugar/inositol_transpt"/>
</dbReference>